<accession>K0NMG2</accession>
<dbReference type="RefSeq" id="WP_014958428.1">
    <property type="nucleotide sequence ID" value="NC_018645.1"/>
</dbReference>
<dbReference type="EMBL" id="FO203503">
    <property type="protein sequence ID" value="CCK81223.1"/>
    <property type="molecule type" value="Genomic_DNA"/>
</dbReference>
<name>K0NMG2_DESTT</name>
<dbReference type="KEGG" id="dto:TOL2_C30640"/>
<dbReference type="STRING" id="651182.TOL2_C30640"/>
<dbReference type="OrthoDB" id="8450982at2"/>
<keyword evidence="2" id="KW-1185">Reference proteome</keyword>
<proteinExistence type="predicted"/>
<protein>
    <submittedName>
        <fullName evidence="1">Uncharacterized protein</fullName>
    </submittedName>
</protein>
<gene>
    <name evidence="1" type="ordered locus">TOL2_C30640</name>
</gene>
<sequence length="311" mass="35873">MYGHHVVEDLACLRKNNILENNHFNEGIGLIIDSIKQAKHFHLGKFQDFITPMDKIFHEKSRVFYGECGEHVRLPYDLCWFEFENFAPDVAMEEDVPKRGVLVKDLGGSTMMAWIVNWPRFYGKWIASPQQYLISVGKTIGQNEQLRKLLTPYIERNGGSPEVIQSYYASNIFPIPMGRKFMRMSQGLMQDDHRDLVALNAALMLLNCKNVVTEDNHPPAKLNKKRKKKGKQELFVYKTLKLVLPSKSENKSGTGDSGIKMKIHLCRGHFKNYTKDSPLFGKYTGLYWWQPHVRGNKSEGMVVKDYKIEAV</sequence>
<evidence type="ECO:0000313" key="2">
    <source>
        <dbReference type="Proteomes" id="UP000007347"/>
    </source>
</evidence>
<dbReference type="Proteomes" id="UP000007347">
    <property type="component" value="Chromosome"/>
</dbReference>
<dbReference type="AlphaFoldDB" id="K0NMG2"/>
<evidence type="ECO:0000313" key="1">
    <source>
        <dbReference type="EMBL" id="CCK81223.1"/>
    </source>
</evidence>
<reference evidence="1 2" key="1">
    <citation type="journal article" date="2013" name="Environ. Microbiol.">
        <title>Complete genome, catabolic sub-proteomes and key-metabolites of Desulfobacula toluolica Tol2, a marine, aromatic compound-degrading, sulfate-reducing bacterium.</title>
        <authorList>
            <person name="Wohlbrand L."/>
            <person name="Jacob J.H."/>
            <person name="Kube M."/>
            <person name="Mussmann M."/>
            <person name="Jarling R."/>
            <person name="Beck A."/>
            <person name="Amann R."/>
            <person name="Wilkes H."/>
            <person name="Reinhardt R."/>
            <person name="Rabus R."/>
        </authorList>
    </citation>
    <scope>NUCLEOTIDE SEQUENCE [LARGE SCALE GENOMIC DNA]</scope>
    <source>
        <strain evidence="2">DSM 7467 / Tol2</strain>
    </source>
</reference>
<dbReference type="HOGENOM" id="CLU_893510_0_0_7"/>
<organism evidence="1 2">
    <name type="scientific">Desulfobacula toluolica (strain DSM 7467 / Tol2)</name>
    <dbReference type="NCBI Taxonomy" id="651182"/>
    <lineage>
        <taxon>Bacteria</taxon>
        <taxon>Pseudomonadati</taxon>
        <taxon>Thermodesulfobacteriota</taxon>
        <taxon>Desulfobacteria</taxon>
        <taxon>Desulfobacterales</taxon>
        <taxon>Desulfobacteraceae</taxon>
        <taxon>Desulfobacula</taxon>
    </lineage>
</organism>